<dbReference type="PATRIC" id="fig|1082933.3.peg.4626"/>
<evidence type="ECO:0000256" key="2">
    <source>
        <dbReference type="SAM" id="Phobius"/>
    </source>
</evidence>
<name>G6YFK9_9HYPH</name>
<reference evidence="3 4" key="1">
    <citation type="journal article" date="2012" name="J. Bacteriol.">
        <title>Draft Genome Sequence of Plant Growth-Promoting Rhizobium Mesorhizobium amorphae, Isolated from Zinc-Lead Mine Tailings.</title>
        <authorList>
            <person name="Hao X."/>
            <person name="Lin Y."/>
            <person name="Johnstone L."/>
            <person name="Baltrus D.A."/>
            <person name="Miller S.J."/>
            <person name="Wei G."/>
            <person name="Rensing C."/>
        </authorList>
    </citation>
    <scope>NUCLEOTIDE SEQUENCE [LARGE SCALE GENOMIC DNA]</scope>
    <source>
        <strain evidence="3 4">CCNWGS0123</strain>
    </source>
</reference>
<dbReference type="eggNOG" id="COG2982">
    <property type="taxonomic scope" value="Bacteria"/>
</dbReference>
<keyword evidence="4" id="KW-1185">Reference proteome</keyword>
<dbReference type="STRING" id="1082933.A6B35_17605"/>
<sequence length="1169" mass="122144">MVAQVEISHIGALVCGYAPSRIDIVSSGDSSTIEFATTEYCVDQEEPQHEKIRFRRDEITDLGAFPSACKVPPLGRARIGRGFRILGRLVAGLGALVLLAAAGVYVLGASGLGTERLRAEAETAIEKLAGFDVDVAVGPARLTLDGSSFIALQVSDVVLKTADGKPMADAGRVRFGIRLIPLLSGEVRLTSARISDAHIVAAAMPSGGGDWTAALRNEDGLVDPEKLADAVFANVNHALDAVREDSMRQIDLSNVEFSLPDTGSVKRVTVADASVLQTGPGRMQLSATADVDSRALTVSATATRDPTTRRVSALDASVGLAETKGAATATGGKLGTVALKLTGSEGAGETASRLMASLSLAGSVLDLGTRGLLPADVDTNATLISGSNKIQVDRLLLKTGRSTFDFAGSIGPKPASGTAGEEPSYRYDLTSDRSTLSPSESPEPALDFVARVAGVYQTRSHKLVAEQIGVRSGGSSEVMGTAAVTFVDGKAPGISVSLNVHDMPVSHVKQLWPWFSARNARLWVLNNLFGGRVVNGSVGFQVVPDRLGNGVPLSADEVFGRFQIEGSRFDTAGRIPPIRDAVGEVSFHGNDVDVALTSGSVFMPSGRTVAASNGTLTVKQANRPPVIGALDIDVAGEAPAIAELASYEPINAMRHVGLVPEDLSGEMTGHVKADIPLQSGVDTSKLDWLVSLDYTDLSLAKPFEDQTVTEADGSITVGPDQAVISAKARLNGIPAELDLVEPLRDGGPPRSRKVALVLDDKIRAAAMPGLSPLLSGTIKVAIDKSEGGDQNVSADLTNARLDIPWAGWSKGAGVPAKVTFVMAKSGSTTTLSDFDLDGKSFSVDGDVTLVNGGLSSARFSKVALNRGDDVAVSVKRSGKSYAVNVSGEALDARSLIKQFTSDVDTATKTTGSDAISVSADVNSLTGFHDEVLSNLKLDYSAAGSRVNGLKVSATASSGAAITISNTAGDGTRMLNMKSADAGAILRFLNIYEHMEGGSITLSMAGASDGPMKGQVDSSNFFIVNEPKLASIVSTTPAGDNRNLSQAVKADIDTSRVKFERGFAEIDKGAGYLKLANGVLRGPRIGTTFQGTLYDQSNNMDMTGTFMPVYGLNRIFGELPLFGPLLGNGRDRGLIGVTYRLKGNANKPVLDINPLSVIAPGIFRSIFEYR</sequence>
<keyword evidence="2" id="KW-0812">Transmembrane</keyword>
<dbReference type="Proteomes" id="UP000002949">
    <property type="component" value="Unassembled WGS sequence"/>
</dbReference>
<keyword evidence="2" id="KW-1133">Transmembrane helix</keyword>
<keyword evidence="2" id="KW-0472">Membrane</keyword>
<dbReference type="EMBL" id="AGSN01000160">
    <property type="protein sequence ID" value="EHH09488.1"/>
    <property type="molecule type" value="Genomic_DNA"/>
</dbReference>
<gene>
    <name evidence="3" type="ORF">MEA186_23811</name>
</gene>
<proteinExistence type="predicted"/>
<evidence type="ECO:0000256" key="1">
    <source>
        <dbReference type="SAM" id="MobiDB-lite"/>
    </source>
</evidence>
<evidence type="ECO:0000313" key="4">
    <source>
        <dbReference type="Proteomes" id="UP000002949"/>
    </source>
</evidence>
<dbReference type="eggNOG" id="COG3164">
    <property type="taxonomic scope" value="Bacteria"/>
</dbReference>
<protein>
    <submittedName>
        <fullName evidence="3">Uncharacterized protein</fullName>
    </submittedName>
</protein>
<evidence type="ECO:0000313" key="3">
    <source>
        <dbReference type="EMBL" id="EHH09488.1"/>
    </source>
</evidence>
<accession>G6YFK9</accession>
<dbReference type="AlphaFoldDB" id="G6YFK9"/>
<organism evidence="3 4">
    <name type="scientific">Mesorhizobium amorphae CCNWGS0123</name>
    <dbReference type="NCBI Taxonomy" id="1082933"/>
    <lineage>
        <taxon>Bacteria</taxon>
        <taxon>Pseudomonadati</taxon>
        <taxon>Pseudomonadota</taxon>
        <taxon>Alphaproteobacteria</taxon>
        <taxon>Hyphomicrobiales</taxon>
        <taxon>Phyllobacteriaceae</taxon>
        <taxon>Mesorhizobium</taxon>
    </lineage>
</organism>
<feature type="region of interest" description="Disordered" evidence="1">
    <location>
        <begin position="408"/>
        <end position="442"/>
    </location>
</feature>
<feature type="transmembrane region" description="Helical" evidence="2">
    <location>
        <begin position="85"/>
        <end position="108"/>
    </location>
</feature>